<organism evidence="3 4">
    <name type="scientific">Diatrype stigma</name>
    <dbReference type="NCBI Taxonomy" id="117547"/>
    <lineage>
        <taxon>Eukaryota</taxon>
        <taxon>Fungi</taxon>
        <taxon>Dikarya</taxon>
        <taxon>Ascomycota</taxon>
        <taxon>Pezizomycotina</taxon>
        <taxon>Sordariomycetes</taxon>
        <taxon>Xylariomycetidae</taxon>
        <taxon>Xylariales</taxon>
        <taxon>Diatrypaceae</taxon>
        <taxon>Diatrype</taxon>
    </lineage>
</organism>
<dbReference type="GO" id="GO:0005634">
    <property type="term" value="C:nucleus"/>
    <property type="evidence" value="ECO:0007669"/>
    <property type="project" value="UniProtKB-SubCell"/>
</dbReference>
<dbReference type="PANTHER" id="PTHR37534">
    <property type="entry name" value="TRANSCRIPTIONAL ACTIVATOR PROTEIN UGA3"/>
    <property type="match status" value="1"/>
</dbReference>
<reference evidence="3 4" key="1">
    <citation type="submission" date="2024-02" db="EMBL/GenBank/DDBJ databases">
        <title>De novo assembly and annotation of 12 fungi associated with fruit tree decline syndrome in Ontario, Canada.</title>
        <authorList>
            <person name="Sulman M."/>
            <person name="Ellouze W."/>
            <person name="Ilyukhin E."/>
        </authorList>
    </citation>
    <scope>NUCLEOTIDE SEQUENCE [LARGE SCALE GENOMIC DNA]</scope>
    <source>
        <strain evidence="3 4">M11/M66-122</strain>
    </source>
</reference>
<keyword evidence="4" id="KW-1185">Reference proteome</keyword>
<dbReference type="Proteomes" id="UP001320420">
    <property type="component" value="Unassembled WGS sequence"/>
</dbReference>
<dbReference type="PANTHER" id="PTHR37534:SF39">
    <property type="entry name" value="TRANSCRIPTION FACTOR DOMAIN-CONTAINING PROTEIN"/>
    <property type="match status" value="1"/>
</dbReference>
<dbReference type="GO" id="GO:0045944">
    <property type="term" value="P:positive regulation of transcription by RNA polymerase II"/>
    <property type="evidence" value="ECO:0007669"/>
    <property type="project" value="TreeGrafter"/>
</dbReference>
<gene>
    <name evidence="3" type="ORF">SLS62_000891</name>
</gene>
<accession>A0AAN9YWZ6</accession>
<dbReference type="Pfam" id="PF11951">
    <property type="entry name" value="Fungal_trans_2"/>
    <property type="match status" value="2"/>
</dbReference>
<evidence type="ECO:0008006" key="5">
    <source>
        <dbReference type="Google" id="ProtNLM"/>
    </source>
</evidence>
<proteinExistence type="predicted"/>
<evidence type="ECO:0000256" key="1">
    <source>
        <dbReference type="ARBA" id="ARBA00004123"/>
    </source>
</evidence>
<name>A0AAN9YWZ6_9PEZI</name>
<evidence type="ECO:0000256" key="2">
    <source>
        <dbReference type="ARBA" id="ARBA00023242"/>
    </source>
</evidence>
<evidence type="ECO:0000313" key="3">
    <source>
        <dbReference type="EMBL" id="KAK7756875.1"/>
    </source>
</evidence>
<sequence length="437" mass="48117">MARRSTALKTQNESAISGDRVPLPCVNCSRPKRSGQGFGLRLSWPRQSDARRAVVLKSPLSSSSAVGRYADAHFVHTSYFDVEAYRGLAGSGLPYTHSRLQEPPTWNPLNLEALDRDLLDYYLANVVIRLALAPDTASTPAVLRSILAFSSLHRYGLQSQAAELKIAALQALVETSAVSTLDATETIHHAVTGLLICSFEIQEASCTSGQWTGHIVRVNKIINASSRSALLQLDSEVAIILDWFSKPPLPGIALLDLLSKICDVIYSREIPPDSIEDVNDYKGFLKVLAWRIRSVSTLPDTADSKSVPDDATLVTQLYQHALLLYVGQTCQALLGQSFRLQDYIDRAFSIITRLSSCKQQFPVFIVGCEARTDTQRALILDLIAKTEKGVSSRSYSYVKLILQAIWAQDDLTDGEAIGYWDRLTSPISRCAILPSFV</sequence>
<dbReference type="EMBL" id="JAKJXP020000004">
    <property type="protein sequence ID" value="KAK7756875.1"/>
    <property type="molecule type" value="Genomic_DNA"/>
</dbReference>
<dbReference type="GO" id="GO:0000976">
    <property type="term" value="F:transcription cis-regulatory region binding"/>
    <property type="evidence" value="ECO:0007669"/>
    <property type="project" value="TreeGrafter"/>
</dbReference>
<protein>
    <recommendedName>
        <fullName evidence="5">Fungal-specific transcription factor domain-containing protein</fullName>
    </recommendedName>
</protein>
<keyword evidence="2" id="KW-0539">Nucleus</keyword>
<evidence type="ECO:0000313" key="4">
    <source>
        <dbReference type="Proteomes" id="UP001320420"/>
    </source>
</evidence>
<comment type="caution">
    <text evidence="3">The sequence shown here is derived from an EMBL/GenBank/DDBJ whole genome shotgun (WGS) entry which is preliminary data.</text>
</comment>
<dbReference type="GO" id="GO:0003700">
    <property type="term" value="F:DNA-binding transcription factor activity"/>
    <property type="evidence" value="ECO:0007669"/>
    <property type="project" value="TreeGrafter"/>
</dbReference>
<comment type="subcellular location">
    <subcellularLocation>
        <location evidence="1">Nucleus</location>
    </subcellularLocation>
</comment>
<dbReference type="AlphaFoldDB" id="A0AAN9YWZ6"/>
<dbReference type="InterPro" id="IPR021858">
    <property type="entry name" value="Fun_TF"/>
</dbReference>